<dbReference type="Gene3D" id="1.10.10.10">
    <property type="entry name" value="Winged helix-like DNA-binding domain superfamily/Winged helix DNA-binding domain"/>
    <property type="match status" value="1"/>
</dbReference>
<dbReference type="InterPro" id="IPR000792">
    <property type="entry name" value="Tscrpt_reg_LuxR_C"/>
</dbReference>
<evidence type="ECO:0000259" key="1">
    <source>
        <dbReference type="PROSITE" id="PS50043"/>
    </source>
</evidence>
<organism evidence="2 3">
    <name type="scientific">Streptomyces yaizuensis</name>
    <dbReference type="NCBI Taxonomy" id="2989713"/>
    <lineage>
        <taxon>Bacteria</taxon>
        <taxon>Bacillati</taxon>
        <taxon>Actinomycetota</taxon>
        <taxon>Actinomycetes</taxon>
        <taxon>Kitasatosporales</taxon>
        <taxon>Streptomycetaceae</taxon>
        <taxon>Streptomyces</taxon>
    </lineage>
</organism>
<evidence type="ECO:0000313" key="3">
    <source>
        <dbReference type="Proteomes" id="UP001291653"/>
    </source>
</evidence>
<evidence type="ECO:0000313" key="2">
    <source>
        <dbReference type="EMBL" id="GLF99417.1"/>
    </source>
</evidence>
<dbReference type="PROSITE" id="PS50043">
    <property type="entry name" value="HTH_LUXR_2"/>
    <property type="match status" value="1"/>
</dbReference>
<dbReference type="RefSeq" id="WP_323451357.1">
    <property type="nucleotide sequence ID" value="NZ_BSBI01000020.1"/>
</dbReference>
<dbReference type="Proteomes" id="UP001291653">
    <property type="component" value="Unassembled WGS sequence"/>
</dbReference>
<feature type="domain" description="HTH luxR-type" evidence="1">
    <location>
        <begin position="650"/>
        <end position="715"/>
    </location>
</feature>
<keyword evidence="3" id="KW-1185">Reference proteome</keyword>
<dbReference type="PRINTS" id="PR00038">
    <property type="entry name" value="HTHLUXR"/>
</dbReference>
<dbReference type="SMART" id="SM00421">
    <property type="entry name" value="HTH_LUXR"/>
    <property type="match status" value="1"/>
</dbReference>
<name>A0ABQ5PA17_9ACTN</name>
<dbReference type="InterPro" id="IPR011990">
    <property type="entry name" value="TPR-like_helical_dom_sf"/>
</dbReference>
<dbReference type="SUPFAM" id="SSF46894">
    <property type="entry name" value="C-terminal effector domain of the bipartite response regulators"/>
    <property type="match status" value="1"/>
</dbReference>
<dbReference type="EMBL" id="BSBI01000020">
    <property type="protein sequence ID" value="GLF99417.1"/>
    <property type="molecule type" value="Genomic_DNA"/>
</dbReference>
<accession>A0ABQ5PA17</accession>
<dbReference type="PANTHER" id="PTHR47691">
    <property type="entry name" value="REGULATOR-RELATED"/>
    <property type="match status" value="1"/>
</dbReference>
<dbReference type="Gene3D" id="1.25.40.10">
    <property type="entry name" value="Tetratricopeptide repeat domain"/>
    <property type="match status" value="2"/>
</dbReference>
<dbReference type="InterPro" id="IPR036388">
    <property type="entry name" value="WH-like_DNA-bd_sf"/>
</dbReference>
<dbReference type="InterPro" id="IPR016032">
    <property type="entry name" value="Sig_transdc_resp-reg_C-effctor"/>
</dbReference>
<protein>
    <submittedName>
        <fullName evidence="2">LuxR C-terminal-related transcriptional regulator</fullName>
    </submittedName>
</protein>
<dbReference type="Pfam" id="PF00196">
    <property type="entry name" value="GerE"/>
    <property type="match status" value="1"/>
</dbReference>
<sequence length="722" mass="78919">MFDDAIGEFTHGGRHLDIDEWCDRGDVTETLLAVLGLGVSLDPREARERLTGHLRTRHFLLALDGCHHRRAHLTPLISHLVKECPGLTVLVTGPDRLGVYGEVLLRLDPLAVPRADDTYTIATLQRIPSVRLFVQRTRMVRPRFVLTDDNLDAVARLCVRTDGLPMAVEFAAARMKLLSPQRLLTELDEGLDSLSGAEFDTLTQHSGMPAALDHGLLGLTPGERSFLDRLALFHNEFEFSAAQGVSATPPGETHRLLEILVDKSLLRTRECPDGDVLITMLGLTRQHLVERMRADGTLTAVEREHATYCLKLAEESENGLRGSSQGRWLQQIDHWLPDITAALAHLAAAGDRERIVRIASALRLYWQARGTVYDGIAWLSGHENAGLPPEVAAKGERALAELLLCGGELSAAGERLARARALYEHLEDGSGIAGCLRRAGLIAYYRGDLVEAERRFDECVSLDRVDDAGEHAEALRNLADCRRVAGDPLSARSLAEESLRLFERAGDVRNIALTDYVRADIAFALGEQETAAELYQSALLRVAALKHTAATAIGLEKFAILLTRSRGRATESWRRAARSFGAAARIRAAAGCVAPATTKMEVDSVVATTRVRLGDQEALELAAAGARMEPDVAIAAALTPLDIARTARDGIDRDNPLTQREQEVAELVAAGLTNREIARRLGIAEWTAVNHLRKIMRKLSCSSRVQVASWVANRAEAVAVAE</sequence>
<dbReference type="PANTHER" id="PTHR47691:SF3">
    <property type="entry name" value="HTH-TYPE TRANSCRIPTIONAL REGULATOR RV0890C-RELATED"/>
    <property type="match status" value="1"/>
</dbReference>
<proteinExistence type="predicted"/>
<dbReference type="CDD" id="cd06170">
    <property type="entry name" value="LuxR_C_like"/>
    <property type="match status" value="1"/>
</dbReference>
<gene>
    <name evidence="2" type="ORF">SYYSPA8_33990</name>
</gene>
<comment type="caution">
    <text evidence="2">The sequence shown here is derived from an EMBL/GenBank/DDBJ whole genome shotgun (WGS) entry which is preliminary data.</text>
</comment>
<reference evidence="2 3" key="1">
    <citation type="submission" date="2022-10" db="EMBL/GenBank/DDBJ databases">
        <title>Draft genome sequence of Streptomyces sp. YSPA8.</title>
        <authorList>
            <person name="Moriuchi R."/>
            <person name="Dohra H."/>
            <person name="Yamamura H."/>
            <person name="Kodani S."/>
        </authorList>
    </citation>
    <scope>NUCLEOTIDE SEQUENCE [LARGE SCALE GENOMIC DNA]</scope>
    <source>
        <strain evidence="2 3">YSPA8</strain>
    </source>
</reference>
<dbReference type="SUPFAM" id="SSF48452">
    <property type="entry name" value="TPR-like"/>
    <property type="match status" value="1"/>
</dbReference>